<dbReference type="AlphaFoldDB" id="A0A6A6IZY6"/>
<reference evidence="2" key="1">
    <citation type="journal article" date="2020" name="Stud. Mycol.">
        <title>101 Dothideomycetes genomes: a test case for predicting lifestyles and emergence of pathogens.</title>
        <authorList>
            <person name="Haridas S."/>
            <person name="Albert R."/>
            <person name="Binder M."/>
            <person name="Bloem J."/>
            <person name="Labutti K."/>
            <person name="Salamov A."/>
            <person name="Andreopoulos B."/>
            <person name="Baker S."/>
            <person name="Barry K."/>
            <person name="Bills G."/>
            <person name="Bluhm B."/>
            <person name="Cannon C."/>
            <person name="Castanera R."/>
            <person name="Culley D."/>
            <person name="Daum C."/>
            <person name="Ezra D."/>
            <person name="Gonzalez J."/>
            <person name="Henrissat B."/>
            <person name="Kuo A."/>
            <person name="Liang C."/>
            <person name="Lipzen A."/>
            <person name="Lutzoni F."/>
            <person name="Magnuson J."/>
            <person name="Mondo S."/>
            <person name="Nolan M."/>
            <person name="Ohm R."/>
            <person name="Pangilinan J."/>
            <person name="Park H.-J."/>
            <person name="Ramirez L."/>
            <person name="Alfaro M."/>
            <person name="Sun H."/>
            <person name="Tritt A."/>
            <person name="Yoshinaga Y."/>
            <person name="Zwiers L.-H."/>
            <person name="Turgeon B."/>
            <person name="Goodwin S."/>
            <person name="Spatafora J."/>
            <person name="Crous P."/>
            <person name="Grigoriev I."/>
        </authorList>
    </citation>
    <scope>NUCLEOTIDE SEQUENCE</scope>
    <source>
        <strain evidence="2">CBS 122368</strain>
    </source>
</reference>
<organism evidence="2 3">
    <name type="scientific">Trematosphaeria pertusa</name>
    <dbReference type="NCBI Taxonomy" id="390896"/>
    <lineage>
        <taxon>Eukaryota</taxon>
        <taxon>Fungi</taxon>
        <taxon>Dikarya</taxon>
        <taxon>Ascomycota</taxon>
        <taxon>Pezizomycotina</taxon>
        <taxon>Dothideomycetes</taxon>
        <taxon>Pleosporomycetidae</taxon>
        <taxon>Pleosporales</taxon>
        <taxon>Massarineae</taxon>
        <taxon>Trematosphaeriaceae</taxon>
        <taxon>Trematosphaeria</taxon>
    </lineage>
</organism>
<dbReference type="RefSeq" id="XP_033691028.1">
    <property type="nucleotide sequence ID" value="XM_033827506.1"/>
</dbReference>
<dbReference type="Proteomes" id="UP000800094">
    <property type="component" value="Unassembled WGS sequence"/>
</dbReference>
<dbReference type="GeneID" id="54580836"/>
<dbReference type="EMBL" id="ML987189">
    <property type="protein sequence ID" value="KAF2256024.1"/>
    <property type="molecule type" value="Genomic_DNA"/>
</dbReference>
<dbReference type="PANTHER" id="PTHR24148:SF64">
    <property type="entry name" value="HETEROKARYON INCOMPATIBILITY DOMAIN-CONTAINING PROTEIN"/>
    <property type="match status" value="1"/>
</dbReference>
<name>A0A6A6IZY6_9PLEO</name>
<gene>
    <name evidence="2" type="ORF">BU26DRAFT_512931</name>
</gene>
<accession>A0A6A6IZY6</accession>
<dbReference type="Pfam" id="PF26639">
    <property type="entry name" value="Het-6_barrel"/>
    <property type="match status" value="1"/>
</dbReference>
<proteinExistence type="predicted"/>
<keyword evidence="3" id="KW-1185">Reference proteome</keyword>
<dbReference type="PANTHER" id="PTHR24148">
    <property type="entry name" value="ANKYRIN REPEAT DOMAIN-CONTAINING PROTEIN 39 HOMOLOG-RELATED"/>
    <property type="match status" value="1"/>
</dbReference>
<evidence type="ECO:0000313" key="3">
    <source>
        <dbReference type="Proteomes" id="UP000800094"/>
    </source>
</evidence>
<evidence type="ECO:0000313" key="2">
    <source>
        <dbReference type="EMBL" id="KAF2256024.1"/>
    </source>
</evidence>
<sequence>MSFTYCPLTPARNEIRLLRYIARNKRPSSTRSIIECSLVHVSLDENPQYHALSYVWGSPERPFQILLNGSFTFVSESLGGALRRLRSEKIQYLWADALCINQSDVEEKSDQVQKMGIIYESAQGVFAWLGSNERLEPAMSDIAVGGRKLLWRATIDHHADMSMAARNPAVLKRIMGWTLLESREAQAIALQDLHALVAIPEKRELLLRDMAWAGDISPSSLSSWAEFLRSPLWTRVWIVQELTLAKNCWLVSVNISTKLEYFSAIHQLVLATTVFSSRAEDPSWSRLGNLFLDNVMANHALQTQIAGQAKRDTLANLLGFNCSLSATLPQDKVFALLGVASDAQALGIRVTYSKSLEDICEEVVKSSLCHHGFDVFSHATTRPLPQLPTWVTIHPDSSSIAETGDFPISTNRRPFSEDIPDFPFSASGASIPNLTHLNFPEPGKLRLRALFIGEMAEWGWVDCPTEVAFRETGLGNEYKVMRRCIEEMEALLSQNVAFQSTKNPAAPPFWWLPILHRDPKAADPAFKKPYSSSSRQLYKSYTALRAALKPSQDMNAAPDDTSRRLMAKSQKYYRLMVKLLNWRCYFSTTTGYAGIGCVAGPDHRIVLFEGAQVPFVVSPTADGHYKLRGEAYVLGAMHGELMGKRLTTEWITLV</sequence>
<dbReference type="Pfam" id="PF06985">
    <property type="entry name" value="HET"/>
    <property type="match status" value="1"/>
</dbReference>
<dbReference type="OrthoDB" id="2157530at2759"/>
<feature type="domain" description="Heterokaryon incompatibility" evidence="1">
    <location>
        <begin position="49"/>
        <end position="241"/>
    </location>
</feature>
<dbReference type="InterPro" id="IPR052895">
    <property type="entry name" value="HetReg/Transcr_Mod"/>
</dbReference>
<protein>
    <submittedName>
        <fullName evidence="2">HET-domain-containing protein</fullName>
    </submittedName>
</protein>
<evidence type="ECO:0000259" key="1">
    <source>
        <dbReference type="Pfam" id="PF06985"/>
    </source>
</evidence>
<dbReference type="InterPro" id="IPR010730">
    <property type="entry name" value="HET"/>
</dbReference>